<dbReference type="InterPro" id="IPR013783">
    <property type="entry name" value="Ig-like_fold"/>
</dbReference>
<keyword evidence="12" id="KW-0808">Transferase</keyword>
<dbReference type="PROSITE" id="PS00107">
    <property type="entry name" value="PROTEIN_KINASE_ATP"/>
    <property type="match status" value="1"/>
</dbReference>
<proteinExistence type="evidence at transcript level"/>
<dbReference type="InterPro" id="IPR002909">
    <property type="entry name" value="IPT_dom"/>
</dbReference>
<comment type="catalytic activity">
    <reaction evidence="8">
        <text>L-tyrosyl-[protein] + ATP = O-phospho-L-tyrosyl-[protein] + ADP + H(+)</text>
        <dbReference type="Rhea" id="RHEA:10596"/>
        <dbReference type="Rhea" id="RHEA-COMP:10136"/>
        <dbReference type="Rhea" id="RHEA-COMP:20101"/>
        <dbReference type="ChEBI" id="CHEBI:15378"/>
        <dbReference type="ChEBI" id="CHEBI:30616"/>
        <dbReference type="ChEBI" id="CHEBI:46858"/>
        <dbReference type="ChEBI" id="CHEBI:61978"/>
        <dbReference type="ChEBI" id="CHEBI:456216"/>
        <dbReference type="EC" id="2.7.10.1"/>
    </reaction>
</comment>
<dbReference type="SMART" id="SM00219">
    <property type="entry name" value="TyrKc"/>
    <property type="match status" value="1"/>
</dbReference>
<dbReference type="InterPro" id="IPR001245">
    <property type="entry name" value="Ser-Thr/Tyr_kinase_cat_dom"/>
</dbReference>
<organism evidence="12">
    <name type="scientific">Amblyomma sculptum</name>
    <name type="common">Tick</name>
    <dbReference type="NCBI Taxonomy" id="1581419"/>
    <lineage>
        <taxon>Eukaryota</taxon>
        <taxon>Metazoa</taxon>
        <taxon>Ecdysozoa</taxon>
        <taxon>Arthropoda</taxon>
        <taxon>Chelicerata</taxon>
        <taxon>Arachnida</taxon>
        <taxon>Acari</taxon>
        <taxon>Parasitiformes</taxon>
        <taxon>Ixodida</taxon>
        <taxon>Ixodoidea</taxon>
        <taxon>Ixodidae</taxon>
        <taxon>Amblyomminae</taxon>
        <taxon>Amblyomma</taxon>
    </lineage>
</organism>
<evidence type="ECO:0000259" key="11">
    <source>
        <dbReference type="PROSITE" id="PS50011"/>
    </source>
</evidence>
<evidence type="ECO:0000256" key="6">
    <source>
        <dbReference type="ARBA" id="ARBA00023170"/>
    </source>
</evidence>
<dbReference type="Gene3D" id="2.60.40.10">
    <property type="entry name" value="Immunoglobulins"/>
    <property type="match status" value="1"/>
</dbReference>
<evidence type="ECO:0000256" key="10">
    <source>
        <dbReference type="SAM" id="Phobius"/>
    </source>
</evidence>
<evidence type="ECO:0000313" key="12">
    <source>
        <dbReference type="EMBL" id="JAU01331.1"/>
    </source>
</evidence>
<dbReference type="FunFam" id="1.10.510.10:FF:000743">
    <property type="entry name" value="Predicted protein"/>
    <property type="match status" value="1"/>
</dbReference>
<protein>
    <recommendedName>
        <fullName evidence="2">receptor protein-tyrosine kinase</fullName>
        <ecNumber evidence="2">2.7.10.1</ecNumber>
    </recommendedName>
</protein>
<evidence type="ECO:0000256" key="9">
    <source>
        <dbReference type="PROSITE-ProRule" id="PRU10141"/>
    </source>
</evidence>
<feature type="binding site" evidence="9">
    <location>
        <position position="370"/>
    </location>
    <ligand>
        <name>ATP</name>
        <dbReference type="ChEBI" id="CHEBI:30616"/>
    </ligand>
</feature>
<feature type="domain" description="Protein kinase" evidence="11">
    <location>
        <begin position="338"/>
        <end position="601"/>
    </location>
</feature>
<dbReference type="InterPro" id="IPR008266">
    <property type="entry name" value="Tyr_kinase_AS"/>
</dbReference>
<keyword evidence="5 10" id="KW-0472">Membrane</keyword>
<dbReference type="InterPro" id="IPR011009">
    <property type="entry name" value="Kinase-like_dom_sf"/>
</dbReference>
<reference evidence="12" key="1">
    <citation type="submission" date="2016-09" db="EMBL/GenBank/DDBJ databases">
        <authorList>
            <person name="Capua I."/>
            <person name="De Benedictis P."/>
            <person name="Joannis T."/>
            <person name="Lombin L.H."/>
            <person name="Cattoli G."/>
        </authorList>
    </citation>
    <scope>NUCLEOTIDE SEQUENCE</scope>
</reference>
<dbReference type="SUPFAM" id="SSF81296">
    <property type="entry name" value="E set domains"/>
    <property type="match status" value="1"/>
</dbReference>
<evidence type="ECO:0000256" key="8">
    <source>
        <dbReference type="ARBA" id="ARBA00051243"/>
    </source>
</evidence>
<dbReference type="GO" id="GO:0004714">
    <property type="term" value="F:transmembrane receptor protein tyrosine kinase activity"/>
    <property type="evidence" value="ECO:0007669"/>
    <property type="project" value="UniProtKB-EC"/>
</dbReference>
<feature type="transmembrane region" description="Helical" evidence="10">
    <location>
        <begin position="245"/>
        <end position="265"/>
    </location>
</feature>
<dbReference type="PANTHER" id="PTHR24416">
    <property type="entry name" value="TYROSINE-PROTEIN KINASE RECEPTOR"/>
    <property type="match status" value="1"/>
</dbReference>
<evidence type="ECO:0000256" key="2">
    <source>
        <dbReference type="ARBA" id="ARBA00011902"/>
    </source>
</evidence>
<dbReference type="EC" id="2.7.10.1" evidence="2"/>
<dbReference type="GO" id="GO:0005886">
    <property type="term" value="C:plasma membrane"/>
    <property type="evidence" value="ECO:0007669"/>
    <property type="project" value="TreeGrafter"/>
</dbReference>
<dbReference type="SMART" id="SM00429">
    <property type="entry name" value="IPT"/>
    <property type="match status" value="2"/>
</dbReference>
<dbReference type="GO" id="GO:0043235">
    <property type="term" value="C:receptor complex"/>
    <property type="evidence" value="ECO:0007669"/>
    <property type="project" value="TreeGrafter"/>
</dbReference>
<dbReference type="AlphaFoldDB" id="A0A1E1XPR9"/>
<dbReference type="Gene3D" id="1.10.510.10">
    <property type="entry name" value="Transferase(Phosphotransferase) domain 1"/>
    <property type="match status" value="1"/>
</dbReference>
<evidence type="ECO:0000256" key="4">
    <source>
        <dbReference type="ARBA" id="ARBA00022989"/>
    </source>
</evidence>
<evidence type="ECO:0000256" key="1">
    <source>
        <dbReference type="ARBA" id="ARBA00004167"/>
    </source>
</evidence>
<dbReference type="PROSITE" id="PS00109">
    <property type="entry name" value="PROTEIN_KINASE_TYR"/>
    <property type="match status" value="1"/>
</dbReference>
<dbReference type="PANTHER" id="PTHR24416:SF564">
    <property type="entry name" value="MACROPHAGE-STIMULATING PROTEIN RECEPTOR"/>
    <property type="match status" value="1"/>
</dbReference>
<comment type="subcellular location">
    <subcellularLocation>
        <location evidence="1">Membrane</location>
        <topology evidence="1">Single-pass membrane protein</topology>
    </subcellularLocation>
</comment>
<dbReference type="CDD" id="cd00192">
    <property type="entry name" value="PTKc"/>
    <property type="match status" value="1"/>
</dbReference>
<dbReference type="GO" id="GO:0007169">
    <property type="term" value="P:cell surface receptor protein tyrosine kinase signaling pathway"/>
    <property type="evidence" value="ECO:0007669"/>
    <property type="project" value="TreeGrafter"/>
</dbReference>
<accession>A0A1E1XPR9</accession>
<keyword evidence="9" id="KW-0067">ATP-binding</keyword>
<evidence type="ECO:0000256" key="5">
    <source>
        <dbReference type="ARBA" id="ARBA00023136"/>
    </source>
</evidence>
<evidence type="ECO:0000256" key="3">
    <source>
        <dbReference type="ARBA" id="ARBA00022692"/>
    </source>
</evidence>
<keyword evidence="4 10" id="KW-1133">Transmembrane helix</keyword>
<evidence type="ECO:0000256" key="7">
    <source>
        <dbReference type="ARBA" id="ARBA00023180"/>
    </source>
</evidence>
<keyword evidence="7" id="KW-0325">Glycoprotein</keyword>
<dbReference type="Pfam" id="PF01833">
    <property type="entry name" value="TIG"/>
    <property type="match status" value="1"/>
</dbReference>
<dbReference type="SUPFAM" id="SSF56112">
    <property type="entry name" value="Protein kinase-like (PK-like)"/>
    <property type="match status" value="1"/>
</dbReference>
<dbReference type="Gene3D" id="3.30.200.20">
    <property type="entry name" value="Phosphorylase Kinase, domain 1"/>
    <property type="match status" value="1"/>
</dbReference>
<dbReference type="InterPro" id="IPR020635">
    <property type="entry name" value="Tyr_kinase_cat_dom"/>
</dbReference>
<keyword evidence="9" id="KW-0547">Nucleotide-binding</keyword>
<reference evidence="12" key="2">
    <citation type="journal article" date="2017" name="Front. Cell. Infect. Microbiol.">
        <title>Analysis of the Salivary Gland Transcriptome of Unfed and Partially Fed Amblyomma sculptum Ticks and Descriptive Proteome of the Saliva.</title>
        <authorList>
            <person name="Esteves E."/>
            <person name="Maruyama S.R."/>
            <person name="Kawahara R."/>
            <person name="Fujita A."/>
            <person name="Martins L.A."/>
            <person name="Righi A.A."/>
            <person name="Costa F.B."/>
            <person name="Palmisano G."/>
            <person name="Labruna M.B."/>
            <person name="Sa-Nunes A."/>
            <person name="Ribeiro J.M.C."/>
            <person name="Fogaca A.C."/>
        </authorList>
    </citation>
    <scope>NUCLEOTIDE SEQUENCE</scope>
</reference>
<feature type="non-terminal residue" evidence="12">
    <location>
        <position position="1"/>
    </location>
</feature>
<keyword evidence="6" id="KW-0675">Receptor</keyword>
<dbReference type="PRINTS" id="PR00109">
    <property type="entry name" value="TYRKINASE"/>
</dbReference>
<dbReference type="InterPro" id="IPR017441">
    <property type="entry name" value="Protein_kinase_ATP_BS"/>
</dbReference>
<name>A0A1E1XPR9_AMBSC</name>
<dbReference type="GO" id="GO:0007399">
    <property type="term" value="P:nervous system development"/>
    <property type="evidence" value="ECO:0007669"/>
    <property type="project" value="TreeGrafter"/>
</dbReference>
<keyword evidence="3 10" id="KW-0812">Transmembrane</keyword>
<dbReference type="PROSITE" id="PS50011">
    <property type="entry name" value="PROTEIN_KINASE_DOM"/>
    <property type="match status" value="1"/>
</dbReference>
<dbReference type="GO" id="GO:0016477">
    <property type="term" value="P:cell migration"/>
    <property type="evidence" value="ECO:0007669"/>
    <property type="project" value="TreeGrafter"/>
</dbReference>
<dbReference type="EMBL" id="GFAA01002104">
    <property type="protein sequence ID" value="JAU01331.1"/>
    <property type="molecule type" value="mRNA"/>
</dbReference>
<keyword evidence="12" id="KW-0418">Kinase</keyword>
<dbReference type="Pfam" id="PF07714">
    <property type="entry name" value="PK_Tyr_Ser-Thr"/>
    <property type="match status" value="1"/>
</dbReference>
<dbReference type="GO" id="GO:0005524">
    <property type="term" value="F:ATP binding"/>
    <property type="evidence" value="ECO:0007669"/>
    <property type="project" value="UniProtKB-UniRule"/>
</dbReference>
<dbReference type="InterPro" id="IPR014756">
    <property type="entry name" value="Ig_E-set"/>
</dbReference>
<dbReference type="InterPro" id="IPR000719">
    <property type="entry name" value="Prot_kinase_dom"/>
</dbReference>
<sequence length="640" mass="71429">KVAKLTELLPCYGPVAGGTNLTLRGTNLDTGSQRLVTIGESICSIIRVDSAFLYCTTSAVSVDHAHMKMPVSLSISGVKVSFVSTGNFCSHFTYKPDPEIYDIAPKSATPSGTSVIEAQGKHLDSVATPVMVTLTTSFNNEHQDYITVACRVAQGGRKMQCPRASLMESHFISSTEMEEQVLPIVVQISFRMDGLHLPKNSAGEKSYFNFTYLPEQRIVALSERGPQKPTEGEEDAVTARHATTIIAALSITIVTIIVLSLGVICRRGQTRKSKRASCDEHFALMTMEAAAYSEQGTKRAQSSQETDVQPLIPSLCHLDERIKATLEEKQLLIDRKAVVLGRVIGHGHFGCVHEGTLHVGPESDVKVAVKTLLQNYAASEAGRETFLKEALIMKDFDHPNVLQLIGLTVDEKAGLMVITPYMRHGDLHSYLCDETKDVKLRHLLMFSIHVAKGMKYLAEKKLVHRDLAARNCMLSEDLIVRVADFGLSRAIYEKEYYTDRNHMTRLPIKWMAPESLDKCIYNHKTDVWAYGVLLWELFTRGAIPYPQVDNWDIPRFLDQGLRMQQPRFCPDELYEVMLKCWDHDPAKRPTFANLVADISFLTTCVKKKKRNTIVSLDAAYAANPHREAADIAELPRGTME</sequence>
<dbReference type="InterPro" id="IPR050122">
    <property type="entry name" value="RTK"/>
</dbReference>